<dbReference type="RefSeq" id="WP_115920030.1">
    <property type="nucleotide sequence ID" value="NZ_BJYH01000015.1"/>
</dbReference>
<organism evidence="1 2">
    <name type="scientific">Chryseobacterium rhizosphaerae</name>
    <dbReference type="NCBI Taxonomy" id="395937"/>
    <lineage>
        <taxon>Bacteria</taxon>
        <taxon>Pseudomonadati</taxon>
        <taxon>Bacteroidota</taxon>
        <taxon>Flavobacteriia</taxon>
        <taxon>Flavobacteriales</taxon>
        <taxon>Weeksellaceae</taxon>
        <taxon>Chryseobacterium group</taxon>
        <taxon>Chryseobacterium</taxon>
    </lineage>
</organism>
<dbReference type="Proteomes" id="UP000256491">
    <property type="component" value="Unassembled WGS sequence"/>
</dbReference>
<accession>A0ABX9IGD1</accession>
<protein>
    <submittedName>
        <fullName evidence="1">Uncharacterized protein</fullName>
    </submittedName>
</protein>
<keyword evidence="2" id="KW-1185">Reference proteome</keyword>
<name>A0ABX9IGD1_9FLAO</name>
<sequence length="158" mass="18994">MATYKEAVLCFKNLSRLSLLETLNKLGAEVVRGYLEGDDVDFNEESFDAYFKNQEEIYNFFVSFRNQENCNFSNRYILCTIKKLNTFFKVSFFLNSLNYEEVTFLKDEFFERIEKKINQVELFYIDNDMDYSEKDFCEIFYNILSPNIERVFIKIASR</sequence>
<evidence type="ECO:0000313" key="1">
    <source>
        <dbReference type="EMBL" id="REC73106.1"/>
    </source>
</evidence>
<gene>
    <name evidence="1" type="ORF">DRF57_18110</name>
</gene>
<evidence type="ECO:0000313" key="2">
    <source>
        <dbReference type="Proteomes" id="UP000256491"/>
    </source>
</evidence>
<proteinExistence type="predicted"/>
<comment type="caution">
    <text evidence="1">The sequence shown here is derived from an EMBL/GenBank/DDBJ whole genome shotgun (WGS) entry which is preliminary data.</text>
</comment>
<dbReference type="EMBL" id="QNUF01000025">
    <property type="protein sequence ID" value="REC73106.1"/>
    <property type="molecule type" value="Genomic_DNA"/>
</dbReference>
<reference evidence="1 2" key="1">
    <citation type="journal article" date="2010" name="Syst. Appl. Microbiol.">
        <title>Four new species of Chryseobacterium from the rhizosphere of coastal sand dune plants, Chryseobacterium elymi sp. nov., Chryseobacterium hagamense sp. nov., Chryseobacterium lathyri sp. nov. and Chryseobacterium rhizosphaerae sp. nov.</title>
        <authorList>
            <person name="Cho S.H."/>
            <person name="Lee K.S."/>
            <person name="Shin D.S."/>
            <person name="Han J.H."/>
            <person name="Park K.S."/>
            <person name="Lee C.H."/>
            <person name="Park K.H."/>
            <person name="Kim S.B."/>
        </authorList>
    </citation>
    <scope>NUCLEOTIDE SEQUENCE [LARGE SCALE GENOMIC DNA]</scope>
    <source>
        <strain evidence="1 2">KCTC 22548</strain>
    </source>
</reference>